<comment type="similarity">
    <text evidence="2">Belongs to the PPR family. PCMP-E subfamily.</text>
</comment>
<dbReference type="PROSITE" id="PS51375">
    <property type="entry name" value="PPR"/>
    <property type="match status" value="5"/>
</dbReference>
<dbReference type="GO" id="GO:0009451">
    <property type="term" value="P:RNA modification"/>
    <property type="evidence" value="ECO:0007669"/>
    <property type="project" value="InterPro"/>
</dbReference>
<protein>
    <submittedName>
        <fullName evidence="4">Uncharacterized protein</fullName>
    </submittedName>
</protein>
<dbReference type="PANTHER" id="PTHR47926:SF392">
    <property type="entry name" value="PENTATRICOPEPTIDE REPEAT-CONTAINING PROTEIN"/>
    <property type="match status" value="1"/>
</dbReference>
<dbReference type="GO" id="GO:0003723">
    <property type="term" value="F:RNA binding"/>
    <property type="evidence" value="ECO:0007669"/>
    <property type="project" value="InterPro"/>
</dbReference>
<evidence type="ECO:0000256" key="3">
    <source>
        <dbReference type="PROSITE-ProRule" id="PRU00708"/>
    </source>
</evidence>
<feature type="repeat" description="PPR" evidence="3">
    <location>
        <begin position="320"/>
        <end position="354"/>
    </location>
</feature>
<proteinExistence type="inferred from homology"/>
<organism evidence="4 5">
    <name type="scientific">Hevea brasiliensis</name>
    <name type="common">Para rubber tree</name>
    <name type="synonym">Siphonia brasiliensis</name>
    <dbReference type="NCBI Taxonomy" id="3981"/>
    <lineage>
        <taxon>Eukaryota</taxon>
        <taxon>Viridiplantae</taxon>
        <taxon>Streptophyta</taxon>
        <taxon>Embryophyta</taxon>
        <taxon>Tracheophyta</taxon>
        <taxon>Spermatophyta</taxon>
        <taxon>Magnoliopsida</taxon>
        <taxon>eudicotyledons</taxon>
        <taxon>Gunneridae</taxon>
        <taxon>Pentapetalae</taxon>
        <taxon>rosids</taxon>
        <taxon>fabids</taxon>
        <taxon>Malpighiales</taxon>
        <taxon>Euphorbiaceae</taxon>
        <taxon>Crotonoideae</taxon>
        <taxon>Micrandreae</taxon>
        <taxon>Hevea</taxon>
    </lineage>
</organism>
<comment type="caution">
    <text evidence="4">The sequence shown here is derived from an EMBL/GenBank/DDBJ whole genome shotgun (WGS) entry which is preliminary data.</text>
</comment>
<reference evidence="4 5" key="1">
    <citation type="journal article" date="2020" name="Mol. Plant">
        <title>The Chromosome-Based Rubber Tree Genome Provides New Insights into Spurge Genome Evolution and Rubber Biosynthesis.</title>
        <authorList>
            <person name="Liu J."/>
            <person name="Shi C."/>
            <person name="Shi C.C."/>
            <person name="Li W."/>
            <person name="Zhang Q.J."/>
            <person name="Zhang Y."/>
            <person name="Li K."/>
            <person name="Lu H.F."/>
            <person name="Shi C."/>
            <person name="Zhu S.T."/>
            <person name="Xiao Z.Y."/>
            <person name="Nan H."/>
            <person name="Yue Y."/>
            <person name="Zhu X.G."/>
            <person name="Wu Y."/>
            <person name="Hong X.N."/>
            <person name="Fan G.Y."/>
            <person name="Tong Y."/>
            <person name="Zhang D."/>
            <person name="Mao C.L."/>
            <person name="Liu Y.L."/>
            <person name="Hao S.J."/>
            <person name="Liu W.Q."/>
            <person name="Lv M.Q."/>
            <person name="Zhang H.B."/>
            <person name="Liu Y."/>
            <person name="Hu-Tang G.R."/>
            <person name="Wang J.P."/>
            <person name="Wang J.H."/>
            <person name="Sun Y.H."/>
            <person name="Ni S.B."/>
            <person name="Chen W.B."/>
            <person name="Zhang X.C."/>
            <person name="Jiao Y.N."/>
            <person name="Eichler E.E."/>
            <person name="Li G.H."/>
            <person name="Liu X."/>
            <person name="Gao L.Z."/>
        </authorList>
    </citation>
    <scope>NUCLEOTIDE SEQUENCE [LARGE SCALE GENOMIC DNA]</scope>
    <source>
        <strain evidence="5">cv. GT1</strain>
        <tissue evidence="4">Leaf</tissue>
    </source>
</reference>
<evidence type="ECO:0000313" key="5">
    <source>
        <dbReference type="Proteomes" id="UP000467840"/>
    </source>
</evidence>
<evidence type="ECO:0000256" key="2">
    <source>
        <dbReference type="ARBA" id="ARBA00061659"/>
    </source>
</evidence>
<dbReference type="AlphaFoldDB" id="A0A6A6L965"/>
<feature type="repeat" description="PPR" evidence="3">
    <location>
        <begin position="452"/>
        <end position="486"/>
    </location>
</feature>
<keyword evidence="1" id="KW-0677">Repeat</keyword>
<dbReference type="InterPro" id="IPR002885">
    <property type="entry name" value="PPR_rpt"/>
</dbReference>
<dbReference type="EMBL" id="JAAGAX010000012">
    <property type="protein sequence ID" value="KAF2296633.1"/>
    <property type="molecule type" value="Genomic_DNA"/>
</dbReference>
<dbReference type="InterPro" id="IPR011990">
    <property type="entry name" value="TPR-like_helical_dom_sf"/>
</dbReference>
<dbReference type="PANTHER" id="PTHR47926">
    <property type="entry name" value="PENTATRICOPEPTIDE REPEAT-CONTAINING PROTEIN"/>
    <property type="match status" value="1"/>
</dbReference>
<accession>A0A6A6L965</accession>
<keyword evidence="5" id="KW-1185">Reference proteome</keyword>
<gene>
    <name evidence="4" type="ORF">GH714_000743</name>
</gene>
<dbReference type="GO" id="GO:0005737">
    <property type="term" value="C:cytoplasm"/>
    <property type="evidence" value="ECO:0007669"/>
    <property type="project" value="UniProtKB-ARBA"/>
</dbReference>
<dbReference type="Pfam" id="PF01535">
    <property type="entry name" value="PPR"/>
    <property type="match status" value="11"/>
</dbReference>
<dbReference type="FunFam" id="1.25.40.10:FF:000344">
    <property type="entry name" value="Pentatricopeptide repeat-containing protein"/>
    <property type="match status" value="1"/>
</dbReference>
<feature type="repeat" description="PPR" evidence="3">
    <location>
        <begin position="22"/>
        <end position="52"/>
    </location>
</feature>
<dbReference type="NCBIfam" id="TIGR00756">
    <property type="entry name" value="PPR"/>
    <property type="match status" value="5"/>
</dbReference>
<evidence type="ECO:0000313" key="4">
    <source>
        <dbReference type="EMBL" id="KAF2296633.1"/>
    </source>
</evidence>
<name>A0A6A6L965_HEVBR</name>
<sequence length="782" mass="88027">MYARCGCMGDAHNLFYEMRHRNYFSWNTMIEGYMKFGNKENSLELFDLMPHKDDYSWNVVISGFVKACEFDIARRLFNEMPRRNGFAWNSMIHGYARNGYSREAVRLFKDLNLRPSEKSCGDTFVFATVIGACTDLEAIECGKQIHARILIDDMEFDSVLASSLINFYGKCGDLDSANYVLNMMKEVDDFSLSALITGYANYGRMNDARRIFDRKSNPCIVVWNSLISGYVNNNEEMKAFALFNEMQKNGIRVDSSTIAIILSSCNTLGNSQHGKQMHAYACKVGLVDDIIVASAFIDAYSKCGSPHDACKLFSELKANDTILLNSMITVYSNCGRIEDAKQIFITMPSKSLISWNSMVVGLAQNGCAVEALDLFCKMNKLDLRIDKFSLASVISACAGMPSFELGEQVFARAIIVGLESDQVVSTSLVDYYCKCGLVENGRKLFDTIIKSDEVSWNSMLMGYATNGYGLEALILFNKMKHAGVKPTDITFTAVLSACNHCGLVEEGQKWFKIMKYDYHIDPGIEHYSCMIDLFARAGYLQEANNLIENMPFVADASMWSSLLRGCVAHGDKELGEKVARRIIVLDPESSNAYVQLSGLFATSGDWESSALVRKSIKFKFQEIMPFLGRHSSAVATSSCQDSSLDEAMNITEAIPCEPNTLIWRSILYACATHLYLIWYWLGYTRQGANGLSDINISPNKKISQALDYPGGKVTLFSEMRFISQSNEKRLPRYRLLDDNGELIESSDFDQVFNFIYENKDLAVKMYAKMVTLQRMDTIFYEA</sequence>
<dbReference type="Gene3D" id="3.40.50.970">
    <property type="match status" value="1"/>
</dbReference>
<feature type="repeat" description="PPR" evidence="3">
    <location>
        <begin position="219"/>
        <end position="253"/>
    </location>
</feature>
<dbReference type="InterPro" id="IPR046960">
    <property type="entry name" value="PPR_At4g14850-like_plant"/>
</dbReference>
<feature type="repeat" description="PPR" evidence="3">
    <location>
        <begin position="53"/>
        <end position="87"/>
    </location>
</feature>
<dbReference type="Pfam" id="PF13041">
    <property type="entry name" value="PPR_2"/>
    <property type="match status" value="2"/>
</dbReference>
<dbReference type="FunFam" id="1.25.40.10:FF:000797">
    <property type="entry name" value="Pentatricopeptide repeat-containing protein chloroplastic"/>
    <property type="match status" value="1"/>
</dbReference>
<dbReference type="Proteomes" id="UP000467840">
    <property type="component" value="Chromosome 18"/>
</dbReference>
<dbReference type="Gene3D" id="1.25.40.10">
    <property type="entry name" value="Tetratricopeptide repeat domain"/>
    <property type="match status" value="5"/>
</dbReference>
<evidence type="ECO:0000256" key="1">
    <source>
        <dbReference type="ARBA" id="ARBA00022737"/>
    </source>
</evidence>